<feature type="binding site" evidence="8">
    <location>
        <position position="249"/>
    </location>
    <ligand>
        <name>shikimate</name>
        <dbReference type="ChEBI" id="CHEBI:36208"/>
    </ligand>
</feature>
<feature type="domain" description="SDH C-terminal" evidence="11">
    <location>
        <begin position="242"/>
        <end position="267"/>
    </location>
</feature>
<feature type="binding site" evidence="8">
    <location>
        <begin position="127"/>
        <end position="131"/>
    </location>
    <ligand>
        <name>NADP(+)</name>
        <dbReference type="ChEBI" id="CHEBI:58349"/>
    </ligand>
</feature>
<dbReference type="CDD" id="cd01065">
    <property type="entry name" value="NAD_bind_Shikimate_DH"/>
    <property type="match status" value="1"/>
</dbReference>
<gene>
    <name evidence="8" type="primary">aroE</name>
    <name evidence="12" type="ORF">E6W99_09845</name>
</gene>
<feature type="active site" description="Proton acceptor" evidence="8">
    <location>
        <position position="66"/>
    </location>
</feature>
<dbReference type="InterPro" id="IPR013708">
    <property type="entry name" value="Shikimate_DH-bd_N"/>
</dbReference>
<dbReference type="InterPro" id="IPR006151">
    <property type="entry name" value="Shikm_DH/Glu-tRNA_Rdtase"/>
</dbReference>
<dbReference type="PANTHER" id="PTHR21089:SF1">
    <property type="entry name" value="BIFUNCTIONAL 3-DEHYDROQUINATE DEHYDRATASE_SHIKIMATE DEHYDROGENASE, CHLOROPLASTIC"/>
    <property type="match status" value="1"/>
</dbReference>
<evidence type="ECO:0000259" key="9">
    <source>
        <dbReference type="Pfam" id="PF01488"/>
    </source>
</evidence>
<proteinExistence type="inferred from homology"/>
<feature type="binding site" evidence="8">
    <location>
        <begin position="15"/>
        <end position="17"/>
    </location>
    <ligand>
        <name>shikimate</name>
        <dbReference type="ChEBI" id="CHEBI:36208"/>
    </ligand>
</feature>
<evidence type="ECO:0000256" key="8">
    <source>
        <dbReference type="HAMAP-Rule" id="MF_00222"/>
    </source>
</evidence>
<evidence type="ECO:0000256" key="1">
    <source>
        <dbReference type="ARBA" id="ARBA00004871"/>
    </source>
</evidence>
<protein>
    <recommendedName>
        <fullName evidence="2 8">Shikimate dehydrogenase (NADP(+))</fullName>
        <shortName evidence="8">SDH</shortName>
        <ecNumber evidence="2 8">1.1.1.25</ecNumber>
    </recommendedName>
</protein>
<evidence type="ECO:0000259" key="10">
    <source>
        <dbReference type="Pfam" id="PF08501"/>
    </source>
</evidence>
<sequence>MGNLYGVIGSPIKHSMSPDIHNDAFKEMNLDGYYHAFHVEPNHLKDSVHALKVLGVKGFNVTIPHKVNIIPFLDELDETAKIVGAVNTVVNEEGRLIGHNTDGNGYIESLTNVLKKPLQDNRMLIIGAGGAAKGIYYTLAYQGCMDIDLCNRTVAKAEELIKQCPYENNSSARSIEMAELNLKNYDIIIQTTAVGMHPNITDTPLSLKNAKPSAIVSDIVYNPIKTTFLKEAEELGLTILEGVGMFVYQAVLAFELWTKQKPSAKRMSSIVYDKLGGTQC</sequence>
<evidence type="ECO:0000256" key="5">
    <source>
        <dbReference type="ARBA" id="ARBA00023002"/>
    </source>
</evidence>
<name>A0A4S4C0U7_9BACI</name>
<evidence type="ECO:0000256" key="4">
    <source>
        <dbReference type="ARBA" id="ARBA00022857"/>
    </source>
</evidence>
<keyword evidence="5 8" id="KW-0560">Oxidoreductase</keyword>
<dbReference type="Pfam" id="PF08501">
    <property type="entry name" value="Shikimate_dh_N"/>
    <property type="match status" value="1"/>
</dbReference>
<dbReference type="GO" id="GO:0005829">
    <property type="term" value="C:cytosol"/>
    <property type="evidence" value="ECO:0007669"/>
    <property type="project" value="TreeGrafter"/>
</dbReference>
<dbReference type="Proteomes" id="UP000310334">
    <property type="component" value="Unassembled WGS sequence"/>
</dbReference>
<evidence type="ECO:0000313" key="12">
    <source>
        <dbReference type="EMBL" id="THF80689.1"/>
    </source>
</evidence>
<dbReference type="EC" id="1.1.1.25" evidence="2 8"/>
<dbReference type="Pfam" id="PF01488">
    <property type="entry name" value="Shikimate_DH"/>
    <property type="match status" value="1"/>
</dbReference>
<dbReference type="OrthoDB" id="9792692at2"/>
<keyword evidence="4 8" id="KW-0521">NADP</keyword>
<feature type="binding site" evidence="8">
    <location>
        <position position="219"/>
    </location>
    <ligand>
        <name>NADP(+)</name>
        <dbReference type="ChEBI" id="CHEBI:58349"/>
    </ligand>
</feature>
<dbReference type="NCBIfam" id="NF001319">
    <property type="entry name" value="PRK00258.3-3"/>
    <property type="match status" value="1"/>
</dbReference>
<evidence type="ECO:0000313" key="13">
    <source>
        <dbReference type="Proteomes" id="UP000310334"/>
    </source>
</evidence>
<dbReference type="InterPro" id="IPR011342">
    <property type="entry name" value="Shikimate_DH"/>
</dbReference>
<feature type="binding site" evidence="8">
    <location>
        <position position="87"/>
    </location>
    <ligand>
        <name>shikimate</name>
        <dbReference type="ChEBI" id="CHEBI:36208"/>
    </ligand>
</feature>
<dbReference type="AlphaFoldDB" id="A0A4S4C0U7"/>
<evidence type="ECO:0000259" key="11">
    <source>
        <dbReference type="Pfam" id="PF18317"/>
    </source>
</evidence>
<dbReference type="EMBL" id="SSNT01000006">
    <property type="protein sequence ID" value="THF80689.1"/>
    <property type="molecule type" value="Genomic_DNA"/>
</dbReference>
<dbReference type="InterPro" id="IPR022893">
    <property type="entry name" value="Shikimate_DH_fam"/>
</dbReference>
<reference evidence="12 13" key="1">
    <citation type="submission" date="2019-04" db="EMBL/GenBank/DDBJ databases">
        <title>Bacillus sediminilitoris sp. nov., isolated from a tidal flat sediment on the East China Sea.</title>
        <authorList>
            <person name="Wei Y."/>
            <person name="Mao H."/>
            <person name="Fang J."/>
        </authorList>
    </citation>
    <scope>NUCLEOTIDE SEQUENCE [LARGE SCALE GENOMIC DNA]</scope>
    <source>
        <strain evidence="12 13">DSL-17</strain>
    </source>
</reference>
<dbReference type="GO" id="GO:0019632">
    <property type="term" value="P:shikimate metabolic process"/>
    <property type="evidence" value="ECO:0007669"/>
    <property type="project" value="InterPro"/>
</dbReference>
<dbReference type="UniPathway" id="UPA00053">
    <property type="reaction ID" value="UER00087"/>
</dbReference>
<comment type="catalytic activity">
    <reaction evidence="7 8">
        <text>shikimate + NADP(+) = 3-dehydroshikimate + NADPH + H(+)</text>
        <dbReference type="Rhea" id="RHEA:17737"/>
        <dbReference type="ChEBI" id="CHEBI:15378"/>
        <dbReference type="ChEBI" id="CHEBI:16630"/>
        <dbReference type="ChEBI" id="CHEBI:36208"/>
        <dbReference type="ChEBI" id="CHEBI:57783"/>
        <dbReference type="ChEBI" id="CHEBI:58349"/>
        <dbReference type="EC" id="1.1.1.25"/>
    </reaction>
</comment>
<evidence type="ECO:0000256" key="6">
    <source>
        <dbReference type="ARBA" id="ARBA00023141"/>
    </source>
</evidence>
<dbReference type="PANTHER" id="PTHR21089">
    <property type="entry name" value="SHIKIMATE DEHYDROGENASE"/>
    <property type="match status" value="1"/>
</dbReference>
<dbReference type="NCBIfam" id="TIGR00507">
    <property type="entry name" value="aroE"/>
    <property type="match status" value="1"/>
</dbReference>
<dbReference type="GO" id="GO:0004764">
    <property type="term" value="F:shikimate 3-dehydrogenase (NADP+) activity"/>
    <property type="evidence" value="ECO:0007669"/>
    <property type="project" value="UniProtKB-UniRule"/>
</dbReference>
<dbReference type="Gene3D" id="3.40.50.720">
    <property type="entry name" value="NAD(P)-binding Rossmann-like Domain"/>
    <property type="match status" value="1"/>
</dbReference>
<dbReference type="InterPro" id="IPR041121">
    <property type="entry name" value="SDH_C"/>
</dbReference>
<comment type="subunit">
    <text evidence="8">Homodimer.</text>
</comment>
<feature type="binding site" evidence="8">
    <location>
        <position position="221"/>
    </location>
    <ligand>
        <name>shikimate</name>
        <dbReference type="ChEBI" id="CHEBI:36208"/>
    </ligand>
</feature>
<evidence type="ECO:0000256" key="3">
    <source>
        <dbReference type="ARBA" id="ARBA00022605"/>
    </source>
</evidence>
<dbReference type="Gene3D" id="3.40.50.10860">
    <property type="entry name" value="Leucine Dehydrogenase, chain A, domain 1"/>
    <property type="match status" value="1"/>
</dbReference>
<dbReference type="SUPFAM" id="SSF53223">
    <property type="entry name" value="Aminoacid dehydrogenase-like, N-terminal domain"/>
    <property type="match status" value="1"/>
</dbReference>
<feature type="binding site" evidence="8">
    <location>
        <begin position="151"/>
        <end position="156"/>
    </location>
    <ligand>
        <name>NADP(+)</name>
        <dbReference type="ChEBI" id="CHEBI:58349"/>
    </ligand>
</feature>
<dbReference type="RefSeq" id="WP_136353345.1">
    <property type="nucleotide sequence ID" value="NZ_CP046266.1"/>
</dbReference>
<dbReference type="GO" id="GO:0009073">
    <property type="term" value="P:aromatic amino acid family biosynthetic process"/>
    <property type="evidence" value="ECO:0007669"/>
    <property type="project" value="UniProtKB-KW"/>
</dbReference>
<keyword evidence="13" id="KW-1185">Reference proteome</keyword>
<dbReference type="InterPro" id="IPR036291">
    <property type="entry name" value="NAD(P)-bd_dom_sf"/>
</dbReference>
<evidence type="ECO:0000256" key="7">
    <source>
        <dbReference type="ARBA" id="ARBA00049442"/>
    </source>
</evidence>
<comment type="pathway">
    <text evidence="1 8">Metabolic intermediate biosynthesis; chorismate biosynthesis; chorismate from D-erythrose 4-phosphate and phosphoenolpyruvate: step 4/7.</text>
</comment>
<keyword evidence="3 8" id="KW-0028">Amino-acid biosynthesis</keyword>
<dbReference type="GO" id="GO:0008652">
    <property type="term" value="P:amino acid biosynthetic process"/>
    <property type="evidence" value="ECO:0007669"/>
    <property type="project" value="UniProtKB-KW"/>
</dbReference>
<feature type="domain" description="Quinate/shikimate 5-dehydrogenase/glutamyl-tRNA reductase" evidence="9">
    <location>
        <begin position="117"/>
        <end position="194"/>
    </location>
</feature>
<keyword evidence="6 8" id="KW-0057">Aromatic amino acid biosynthesis</keyword>
<comment type="similarity">
    <text evidence="8">Belongs to the shikimate dehydrogenase family.</text>
</comment>
<feature type="binding site" evidence="8">
    <location>
        <position position="62"/>
    </location>
    <ligand>
        <name>shikimate</name>
        <dbReference type="ChEBI" id="CHEBI:36208"/>
    </ligand>
</feature>
<dbReference type="SUPFAM" id="SSF51735">
    <property type="entry name" value="NAD(P)-binding Rossmann-fold domains"/>
    <property type="match status" value="1"/>
</dbReference>
<feature type="binding site" evidence="8">
    <location>
        <position position="242"/>
    </location>
    <ligand>
        <name>NADP(+)</name>
        <dbReference type="ChEBI" id="CHEBI:58349"/>
    </ligand>
</feature>
<dbReference type="HAMAP" id="MF_00222">
    <property type="entry name" value="Shikimate_DH_AroE"/>
    <property type="match status" value="1"/>
</dbReference>
<feature type="domain" description="Shikimate dehydrogenase substrate binding N-terminal" evidence="10">
    <location>
        <begin position="7"/>
        <end position="89"/>
    </location>
</feature>
<comment type="caution">
    <text evidence="12">The sequence shown here is derived from an EMBL/GenBank/DDBJ whole genome shotgun (WGS) entry which is preliminary data.</text>
</comment>
<accession>A0A4S4C0U7</accession>
<comment type="function">
    <text evidence="8">Involved in the biosynthesis of the chorismate, which leads to the biosynthesis of aromatic amino acids. Catalyzes the reversible NADPH linked reduction of 3-dehydroshikimate (DHSA) to yield shikimate (SA).</text>
</comment>
<dbReference type="InterPro" id="IPR046346">
    <property type="entry name" value="Aminoacid_DH-like_N_sf"/>
</dbReference>
<dbReference type="GO" id="GO:0009423">
    <property type="term" value="P:chorismate biosynthetic process"/>
    <property type="evidence" value="ECO:0007669"/>
    <property type="project" value="UniProtKB-UniRule"/>
</dbReference>
<evidence type="ECO:0000256" key="2">
    <source>
        <dbReference type="ARBA" id="ARBA00012962"/>
    </source>
</evidence>
<feature type="binding site" evidence="8">
    <location>
        <position position="102"/>
    </location>
    <ligand>
        <name>shikimate</name>
        <dbReference type="ChEBI" id="CHEBI:36208"/>
    </ligand>
</feature>
<dbReference type="Pfam" id="PF18317">
    <property type="entry name" value="SDH_C"/>
    <property type="match status" value="1"/>
</dbReference>
<organism evidence="12 13">
    <name type="scientific">Metabacillus sediminilitoris</name>
    <dbReference type="NCBI Taxonomy" id="2567941"/>
    <lineage>
        <taxon>Bacteria</taxon>
        <taxon>Bacillati</taxon>
        <taxon>Bacillota</taxon>
        <taxon>Bacilli</taxon>
        <taxon>Bacillales</taxon>
        <taxon>Bacillaceae</taxon>
        <taxon>Metabacillus</taxon>
    </lineage>
</organism>
<dbReference type="GO" id="GO:0050661">
    <property type="term" value="F:NADP binding"/>
    <property type="evidence" value="ECO:0007669"/>
    <property type="project" value="InterPro"/>
</dbReference>
<feature type="binding site" evidence="8">
    <location>
        <position position="78"/>
    </location>
    <ligand>
        <name>NADP(+)</name>
        <dbReference type="ChEBI" id="CHEBI:58349"/>
    </ligand>
</feature>